<dbReference type="PANTHER" id="PTHR46696">
    <property type="entry name" value="P450, PUTATIVE (EUROFUNG)-RELATED"/>
    <property type="match status" value="1"/>
</dbReference>
<comment type="caution">
    <text evidence="2">The sequence shown here is derived from an EMBL/GenBank/DDBJ whole genome shotgun (WGS) entry which is preliminary data.</text>
</comment>
<sequence length="408" mass="44844">MTLQSSTKVPVPGNIPVVAIDPYDDATLESPYAMHDIVRRAGPVAFMEKYGVYVMGRYHDMLPALKDWQRFSSTSGSGIADIRSPDAWRAASPIVEVDPPDHTKVRLALQRILTPQVIREWREAFRPRAESLVDELVDTGTIDAVGDLAETFVSDVFPRAIGWADSPGRREKLFLLGALNFDGQGPRNARFLATEAAAAQIMDWNNAQMKREALLPDGFGVRIYEAADRGEIDPEIAPLLIRSFLRGGLDTTSATISAAVHYLANAPDQYAALRENPAKVRTALDEAMRLETPIQTVCRLTTEDVDFGGGIVVPADNKIIMLLGAANRDPAEWENPDRFDLTRQTMGHLALGSGVHMCIGQMIARMEGELMLQSLIARVRTITPEGPTAQRLNNNLRSFASVPVSLRS</sequence>
<accession>A0ABU1F9J4</accession>
<dbReference type="Gene3D" id="1.10.630.10">
    <property type="entry name" value="Cytochrome P450"/>
    <property type="match status" value="1"/>
</dbReference>
<dbReference type="PRINTS" id="PR00359">
    <property type="entry name" value="BP450"/>
</dbReference>
<dbReference type="EMBL" id="JAVKPH010000014">
    <property type="protein sequence ID" value="MDR5653568.1"/>
    <property type="molecule type" value="Genomic_DNA"/>
</dbReference>
<dbReference type="InterPro" id="IPR002397">
    <property type="entry name" value="Cyt_P450_B"/>
</dbReference>
<comment type="similarity">
    <text evidence="1">Belongs to the cytochrome P450 family.</text>
</comment>
<dbReference type="RefSeq" id="WP_310457806.1">
    <property type="nucleotide sequence ID" value="NZ_JAVKPH010000014.1"/>
</dbReference>
<organism evidence="2 3">
    <name type="scientific">Ruixingdingia sedimenti</name>
    <dbReference type="NCBI Taxonomy" id="3073604"/>
    <lineage>
        <taxon>Bacteria</taxon>
        <taxon>Pseudomonadati</taxon>
        <taxon>Pseudomonadota</taxon>
        <taxon>Alphaproteobacteria</taxon>
        <taxon>Rhodobacterales</taxon>
        <taxon>Paracoccaceae</taxon>
        <taxon>Ruixingdingia</taxon>
    </lineage>
</organism>
<dbReference type="InterPro" id="IPR001128">
    <property type="entry name" value="Cyt_P450"/>
</dbReference>
<keyword evidence="3" id="KW-1185">Reference proteome</keyword>
<reference evidence="2 3" key="1">
    <citation type="submission" date="2023-09" db="EMBL/GenBank/DDBJ databases">
        <title>Xinfangfangia sedmenti sp. nov., isolated the sedment.</title>
        <authorList>
            <person name="Xu L."/>
        </authorList>
    </citation>
    <scope>NUCLEOTIDE SEQUENCE [LARGE SCALE GENOMIC DNA]</scope>
    <source>
        <strain evidence="2 3">LG-4</strain>
    </source>
</reference>
<evidence type="ECO:0000313" key="3">
    <source>
        <dbReference type="Proteomes" id="UP001247754"/>
    </source>
</evidence>
<proteinExistence type="inferred from homology"/>
<dbReference type="InterPro" id="IPR036396">
    <property type="entry name" value="Cyt_P450_sf"/>
</dbReference>
<dbReference type="PRINTS" id="PR00385">
    <property type="entry name" value="P450"/>
</dbReference>
<name>A0ABU1F9J4_9RHOB</name>
<dbReference type="PANTHER" id="PTHR46696:SF1">
    <property type="entry name" value="CYTOCHROME P450 YJIB-RELATED"/>
    <property type="match status" value="1"/>
</dbReference>
<evidence type="ECO:0000256" key="1">
    <source>
        <dbReference type="ARBA" id="ARBA00010617"/>
    </source>
</evidence>
<protein>
    <submittedName>
        <fullName evidence="2">Cytochrome P450</fullName>
    </submittedName>
</protein>
<dbReference type="Pfam" id="PF00067">
    <property type="entry name" value="p450"/>
    <property type="match status" value="1"/>
</dbReference>
<dbReference type="Proteomes" id="UP001247754">
    <property type="component" value="Unassembled WGS sequence"/>
</dbReference>
<evidence type="ECO:0000313" key="2">
    <source>
        <dbReference type="EMBL" id="MDR5653568.1"/>
    </source>
</evidence>
<dbReference type="SUPFAM" id="SSF48264">
    <property type="entry name" value="Cytochrome P450"/>
    <property type="match status" value="1"/>
</dbReference>
<gene>
    <name evidence="2" type="ORF">RGD00_13200</name>
</gene>